<evidence type="ECO:0000259" key="6">
    <source>
        <dbReference type="PROSITE" id="PS50287"/>
    </source>
</evidence>
<dbReference type="Gene3D" id="3.10.250.10">
    <property type="entry name" value="SRCR-like domain"/>
    <property type="match status" value="1"/>
</dbReference>
<dbReference type="Pfam" id="PF00084">
    <property type="entry name" value="Sushi"/>
    <property type="match status" value="1"/>
</dbReference>
<dbReference type="GO" id="GO:0016020">
    <property type="term" value="C:membrane"/>
    <property type="evidence" value="ECO:0007669"/>
    <property type="project" value="InterPro"/>
</dbReference>
<dbReference type="InterPro" id="IPR000436">
    <property type="entry name" value="Sushi_SCR_CCP_dom"/>
</dbReference>
<dbReference type="PROSITE" id="PS50287">
    <property type="entry name" value="SRCR_2"/>
    <property type="match status" value="1"/>
</dbReference>
<keyword evidence="4" id="KW-0768">Sushi</keyword>
<dbReference type="FunFam" id="3.10.250.10:FF:000011">
    <property type="entry name" value="Scavenger receptor class A member 5"/>
    <property type="match status" value="1"/>
</dbReference>
<evidence type="ECO:0000313" key="8">
    <source>
        <dbReference type="EMBL" id="OWF37368.1"/>
    </source>
</evidence>
<dbReference type="Gene3D" id="2.10.70.10">
    <property type="entry name" value="Complement Module, domain 1"/>
    <property type="match status" value="1"/>
</dbReference>
<feature type="domain" description="Sushi" evidence="7">
    <location>
        <begin position="135"/>
        <end position="192"/>
    </location>
</feature>
<dbReference type="InterPro" id="IPR001190">
    <property type="entry name" value="SRCR"/>
</dbReference>
<feature type="disulfide bond" evidence="4">
    <location>
        <begin position="163"/>
        <end position="190"/>
    </location>
</feature>
<keyword evidence="1 3" id="KW-1015">Disulfide bond</keyword>
<evidence type="ECO:0000256" key="1">
    <source>
        <dbReference type="ARBA" id="ARBA00023157"/>
    </source>
</evidence>
<dbReference type="InterPro" id="IPR035976">
    <property type="entry name" value="Sushi/SCR/CCP_sf"/>
</dbReference>
<evidence type="ECO:0000256" key="4">
    <source>
        <dbReference type="PROSITE-ProRule" id="PRU00302"/>
    </source>
</evidence>
<gene>
    <name evidence="8" type="ORF">KP79_PYT14011</name>
</gene>
<feature type="disulfide bond" evidence="3">
    <location>
        <begin position="266"/>
        <end position="276"/>
    </location>
</feature>
<dbReference type="OrthoDB" id="422749at2759"/>
<evidence type="ECO:0000256" key="3">
    <source>
        <dbReference type="PROSITE-ProRule" id="PRU00196"/>
    </source>
</evidence>
<evidence type="ECO:0000313" key="9">
    <source>
        <dbReference type="Proteomes" id="UP000242188"/>
    </source>
</evidence>
<organism evidence="8 9">
    <name type="scientific">Mizuhopecten yessoensis</name>
    <name type="common">Japanese scallop</name>
    <name type="synonym">Patinopecten yessoensis</name>
    <dbReference type="NCBI Taxonomy" id="6573"/>
    <lineage>
        <taxon>Eukaryota</taxon>
        <taxon>Metazoa</taxon>
        <taxon>Spiralia</taxon>
        <taxon>Lophotrochozoa</taxon>
        <taxon>Mollusca</taxon>
        <taxon>Bivalvia</taxon>
        <taxon>Autobranchia</taxon>
        <taxon>Pteriomorphia</taxon>
        <taxon>Pectinida</taxon>
        <taxon>Pectinoidea</taxon>
        <taxon>Pectinidae</taxon>
        <taxon>Mizuhopecten</taxon>
    </lineage>
</organism>
<keyword evidence="2" id="KW-0325">Glycoprotein</keyword>
<dbReference type="PANTHER" id="PTHR48071">
    <property type="entry name" value="SRCR DOMAIN-CONTAINING PROTEIN"/>
    <property type="match status" value="1"/>
</dbReference>
<dbReference type="SUPFAM" id="SSF57535">
    <property type="entry name" value="Complement control module/SCR domain"/>
    <property type="match status" value="1"/>
</dbReference>
<sequence>MGNLPIRPIIRLAITSAAFIVFWMTFVSSKIINNHYFHDNLRRMAYLTAIPYGPLQCGMLCTLEGRCAAVNYHMESLTCELVETSASDVSDSDGWVSTSDFSFVKDLLGSCASVNIDESNSCVRLRNGGNAIIVKHCPVPTAVLHANVTFDKRTVGDIIEYTCDDCYYSSGGSTATCLSDGQWSSVNVQCTSSSTVADIRLVGGNHSAGRIEILYGGTWGTICDDGWDNPDAAVVCRQLGYSGGQVTVSAYFGEGSGTIWMDDVICSGNECMLSACNFPGWGVENCAHSEDAGVICIGN</sequence>
<comment type="caution">
    <text evidence="3">Lacks conserved residue(s) required for the propagation of feature annotation.</text>
</comment>
<dbReference type="STRING" id="6573.A0A210PLJ5"/>
<protein>
    <submittedName>
        <fullName evidence="8">Galectin-3-binding protein A</fullName>
    </submittedName>
</protein>
<dbReference type="Proteomes" id="UP000242188">
    <property type="component" value="Unassembled WGS sequence"/>
</dbReference>
<keyword evidence="5" id="KW-0812">Transmembrane</keyword>
<feature type="domain" description="SRCR" evidence="6">
    <location>
        <begin position="199"/>
        <end position="297"/>
    </location>
</feature>
<dbReference type="PROSITE" id="PS50923">
    <property type="entry name" value="SUSHI"/>
    <property type="match status" value="1"/>
</dbReference>
<name>A0A210PLJ5_MIZYE</name>
<dbReference type="SMART" id="SM00032">
    <property type="entry name" value="CCP"/>
    <property type="match status" value="1"/>
</dbReference>
<dbReference type="AlphaFoldDB" id="A0A210PLJ5"/>
<dbReference type="PRINTS" id="PR00258">
    <property type="entry name" value="SPERACTRCPTR"/>
</dbReference>
<evidence type="ECO:0000256" key="5">
    <source>
        <dbReference type="SAM" id="Phobius"/>
    </source>
</evidence>
<dbReference type="SUPFAM" id="SSF56487">
    <property type="entry name" value="SRCR-like"/>
    <property type="match status" value="1"/>
</dbReference>
<accession>A0A210PLJ5</accession>
<dbReference type="PANTHER" id="PTHR48071:SF28">
    <property type="entry name" value="SRCR DOMAIN-CONTAINING PROTEIN"/>
    <property type="match status" value="1"/>
</dbReference>
<evidence type="ECO:0000256" key="2">
    <source>
        <dbReference type="ARBA" id="ARBA00023180"/>
    </source>
</evidence>
<keyword evidence="5" id="KW-0472">Membrane</keyword>
<dbReference type="SMART" id="SM00202">
    <property type="entry name" value="SR"/>
    <property type="match status" value="1"/>
</dbReference>
<reference evidence="8 9" key="1">
    <citation type="journal article" date="2017" name="Nat. Ecol. Evol.">
        <title>Scallop genome provides insights into evolution of bilaterian karyotype and development.</title>
        <authorList>
            <person name="Wang S."/>
            <person name="Zhang J."/>
            <person name="Jiao W."/>
            <person name="Li J."/>
            <person name="Xun X."/>
            <person name="Sun Y."/>
            <person name="Guo X."/>
            <person name="Huan P."/>
            <person name="Dong B."/>
            <person name="Zhang L."/>
            <person name="Hu X."/>
            <person name="Sun X."/>
            <person name="Wang J."/>
            <person name="Zhao C."/>
            <person name="Wang Y."/>
            <person name="Wang D."/>
            <person name="Huang X."/>
            <person name="Wang R."/>
            <person name="Lv J."/>
            <person name="Li Y."/>
            <person name="Zhang Z."/>
            <person name="Liu B."/>
            <person name="Lu W."/>
            <person name="Hui Y."/>
            <person name="Liang J."/>
            <person name="Zhou Z."/>
            <person name="Hou R."/>
            <person name="Li X."/>
            <person name="Liu Y."/>
            <person name="Li H."/>
            <person name="Ning X."/>
            <person name="Lin Y."/>
            <person name="Zhao L."/>
            <person name="Xing Q."/>
            <person name="Dou J."/>
            <person name="Li Y."/>
            <person name="Mao J."/>
            <person name="Guo H."/>
            <person name="Dou H."/>
            <person name="Li T."/>
            <person name="Mu C."/>
            <person name="Jiang W."/>
            <person name="Fu Q."/>
            <person name="Fu X."/>
            <person name="Miao Y."/>
            <person name="Liu J."/>
            <person name="Yu Q."/>
            <person name="Li R."/>
            <person name="Liao H."/>
            <person name="Li X."/>
            <person name="Kong Y."/>
            <person name="Jiang Z."/>
            <person name="Chourrout D."/>
            <person name="Li R."/>
            <person name="Bao Z."/>
        </authorList>
    </citation>
    <scope>NUCLEOTIDE SEQUENCE [LARGE SCALE GENOMIC DNA]</scope>
    <source>
        <strain evidence="8 9">PY_sf001</strain>
    </source>
</reference>
<dbReference type="PROSITE" id="PS00420">
    <property type="entry name" value="SRCR_1"/>
    <property type="match status" value="1"/>
</dbReference>
<dbReference type="CDD" id="cd00033">
    <property type="entry name" value="CCP"/>
    <property type="match status" value="1"/>
</dbReference>
<comment type="caution">
    <text evidence="8">The sequence shown here is derived from an EMBL/GenBank/DDBJ whole genome shotgun (WGS) entry which is preliminary data.</text>
</comment>
<dbReference type="InterPro" id="IPR036772">
    <property type="entry name" value="SRCR-like_dom_sf"/>
</dbReference>
<dbReference type="EMBL" id="NEDP02005590">
    <property type="protein sequence ID" value="OWF37368.1"/>
    <property type="molecule type" value="Genomic_DNA"/>
</dbReference>
<dbReference type="Pfam" id="PF00530">
    <property type="entry name" value="SRCR"/>
    <property type="match status" value="1"/>
</dbReference>
<proteinExistence type="predicted"/>
<keyword evidence="9" id="KW-1185">Reference proteome</keyword>
<keyword evidence="5" id="KW-1133">Transmembrane helix</keyword>
<evidence type="ECO:0000259" key="7">
    <source>
        <dbReference type="PROSITE" id="PS50923"/>
    </source>
</evidence>
<feature type="transmembrane region" description="Helical" evidence="5">
    <location>
        <begin position="12"/>
        <end position="32"/>
    </location>
</feature>